<dbReference type="AlphaFoldDB" id="H8GLF3"/>
<protein>
    <submittedName>
        <fullName evidence="1">Uncharacterized protein</fullName>
    </submittedName>
</protein>
<dbReference type="EMBL" id="CM001475">
    <property type="protein sequence ID" value="EIC29318.1"/>
    <property type="molecule type" value="Genomic_DNA"/>
</dbReference>
<reference evidence="1 2" key="1">
    <citation type="journal article" date="2013" name="Genome Announc.">
        <title>Genome Sequence of the Obligate Gammaproteobacterial Methanotroph Methylomicrobium album Strain BG8.</title>
        <authorList>
            <person name="Kits K.D."/>
            <person name="Kalyuzhnaya M.G."/>
            <person name="Klotz M.G."/>
            <person name="Jetten M.S."/>
            <person name="Op den Camp H.J."/>
            <person name="Vuilleumier S."/>
            <person name="Bringel F."/>
            <person name="Dispirito A.A."/>
            <person name="Murrell J.C."/>
            <person name="Bruce D."/>
            <person name="Cheng J.F."/>
            <person name="Copeland A."/>
            <person name="Goodwin L."/>
            <person name="Hauser L."/>
            <person name="Lajus A."/>
            <person name="Land M.L."/>
            <person name="Lapidus A."/>
            <person name="Lucas S."/>
            <person name="Medigue C."/>
            <person name="Pitluck S."/>
            <person name="Woyke T."/>
            <person name="Zeytun A."/>
            <person name="Stein L.Y."/>
        </authorList>
    </citation>
    <scope>NUCLEOTIDE SEQUENCE [LARGE SCALE GENOMIC DNA]</scope>
    <source>
        <strain evidence="1 2">BG8</strain>
    </source>
</reference>
<sequence>MLRMVFEIVMALAVILSLVFFTKMGSLDNQADDEDKPSDNSE</sequence>
<proteinExistence type="predicted"/>
<keyword evidence="2" id="KW-1185">Reference proteome</keyword>
<dbReference type="RefSeq" id="WP_005371085.1">
    <property type="nucleotide sequence ID" value="NZ_CM001475.1"/>
</dbReference>
<dbReference type="HOGENOM" id="CLU_3253897_0_0_6"/>
<name>H8GLF3_METAL</name>
<accession>H8GLF3</accession>
<organism evidence="1 2">
    <name type="scientific">Methylomicrobium album BG8</name>
    <dbReference type="NCBI Taxonomy" id="686340"/>
    <lineage>
        <taxon>Bacteria</taxon>
        <taxon>Pseudomonadati</taxon>
        <taxon>Pseudomonadota</taxon>
        <taxon>Gammaproteobacteria</taxon>
        <taxon>Methylococcales</taxon>
        <taxon>Methylococcaceae</taxon>
        <taxon>Methylomicrobium</taxon>
    </lineage>
</organism>
<evidence type="ECO:0000313" key="2">
    <source>
        <dbReference type="Proteomes" id="UP000005090"/>
    </source>
</evidence>
<evidence type="ECO:0000313" key="1">
    <source>
        <dbReference type="EMBL" id="EIC29318.1"/>
    </source>
</evidence>
<dbReference type="Proteomes" id="UP000005090">
    <property type="component" value="Chromosome"/>
</dbReference>
<gene>
    <name evidence="1" type="ORF">Metal_1535</name>
</gene>